<proteinExistence type="predicted"/>
<evidence type="ECO:0000256" key="1">
    <source>
        <dbReference type="SAM" id="MobiDB-lite"/>
    </source>
</evidence>
<dbReference type="EMBL" id="JBBJCI010000033">
    <property type="protein sequence ID" value="KAK7253908.1"/>
    <property type="molecule type" value="Genomic_DNA"/>
</dbReference>
<keyword evidence="3" id="KW-1185">Reference proteome</keyword>
<protein>
    <submittedName>
        <fullName evidence="2">Magnesium-dependent phosphatase 1</fullName>
    </submittedName>
</protein>
<comment type="caution">
    <text evidence="2">The sequence shown here is derived from an EMBL/GenBank/DDBJ whole genome shotgun (WGS) entry which is preliminary data.</text>
</comment>
<dbReference type="PANTHER" id="PTHR17901">
    <property type="entry name" value="MAGNESIUM-DEPENDENT PHOSPHATASE 1 MDP1"/>
    <property type="match status" value="1"/>
</dbReference>
<evidence type="ECO:0000313" key="3">
    <source>
        <dbReference type="Proteomes" id="UP001363151"/>
    </source>
</evidence>
<accession>A0ABR1GDE0</accession>
<name>A0ABR1GDE0_AURAN</name>
<gene>
    <name evidence="2" type="ORF">SO694_00003322</name>
</gene>
<sequence>MADSLIPDTSNDCYPALVVFDLDACCWYPEMYMMSSGAPFRKTGDLNVMESCKGEAVKLLGMTRPVWALLVGTERFRRTRVAVASRCDEPAWARELLKMFEAEPGVSFWDACDGGELCEIYKGSKKDHFRALQKKTNANIRDVSSLGVVCVLTPRGVTGGCWEQGLRDFAKSKGRPAPILWGLSDEPPADSEPPAEASGEPRPWYKA</sequence>
<reference evidence="2 3" key="1">
    <citation type="submission" date="2024-03" db="EMBL/GenBank/DDBJ databases">
        <title>Aureococcus anophagefferens CCMP1851 and Kratosvirus quantuckense: Draft genome of a second virus-susceptible host strain in the model system.</title>
        <authorList>
            <person name="Chase E."/>
            <person name="Truchon A.R."/>
            <person name="Schepens W."/>
            <person name="Wilhelm S.W."/>
        </authorList>
    </citation>
    <scope>NUCLEOTIDE SEQUENCE [LARGE SCALE GENOMIC DNA]</scope>
    <source>
        <strain evidence="2 3">CCMP1851</strain>
    </source>
</reference>
<dbReference type="PANTHER" id="PTHR17901:SF14">
    <property type="entry name" value="MAGNESIUM-DEPENDENT PHOSPHATASE 1"/>
    <property type="match status" value="1"/>
</dbReference>
<dbReference type="Proteomes" id="UP001363151">
    <property type="component" value="Unassembled WGS sequence"/>
</dbReference>
<evidence type="ECO:0000313" key="2">
    <source>
        <dbReference type="EMBL" id="KAK7253908.1"/>
    </source>
</evidence>
<dbReference type="Gene3D" id="3.40.50.1000">
    <property type="entry name" value="HAD superfamily/HAD-like"/>
    <property type="match status" value="1"/>
</dbReference>
<dbReference type="Pfam" id="PF12689">
    <property type="entry name" value="Acid_PPase"/>
    <property type="match status" value="1"/>
</dbReference>
<dbReference type="InterPro" id="IPR023214">
    <property type="entry name" value="HAD_sf"/>
</dbReference>
<feature type="region of interest" description="Disordered" evidence="1">
    <location>
        <begin position="178"/>
        <end position="207"/>
    </location>
</feature>
<organism evidence="2 3">
    <name type="scientific">Aureococcus anophagefferens</name>
    <name type="common">Harmful bloom alga</name>
    <dbReference type="NCBI Taxonomy" id="44056"/>
    <lineage>
        <taxon>Eukaryota</taxon>
        <taxon>Sar</taxon>
        <taxon>Stramenopiles</taxon>
        <taxon>Ochrophyta</taxon>
        <taxon>Pelagophyceae</taxon>
        <taxon>Pelagomonadales</taxon>
        <taxon>Pelagomonadaceae</taxon>
        <taxon>Aureococcus</taxon>
    </lineage>
</organism>
<dbReference type="InterPro" id="IPR010036">
    <property type="entry name" value="MDP_1_eu_arc"/>
</dbReference>